<dbReference type="EMBL" id="MNAD01001187">
    <property type="protein sequence ID" value="OJT07366.1"/>
    <property type="molecule type" value="Genomic_DNA"/>
</dbReference>
<protein>
    <recommendedName>
        <fullName evidence="3">F-box domain-containing protein</fullName>
    </recommendedName>
</protein>
<comment type="caution">
    <text evidence="1">The sequence shown here is derived from an EMBL/GenBank/DDBJ whole genome shotgun (WGS) entry which is preliminary data.</text>
</comment>
<accession>A0A1M2VIF1</accession>
<evidence type="ECO:0000313" key="2">
    <source>
        <dbReference type="Proteomes" id="UP000184267"/>
    </source>
</evidence>
<evidence type="ECO:0008006" key="3">
    <source>
        <dbReference type="Google" id="ProtNLM"/>
    </source>
</evidence>
<proteinExistence type="predicted"/>
<keyword evidence="2" id="KW-1185">Reference proteome</keyword>
<dbReference type="AlphaFoldDB" id="A0A1M2VIF1"/>
<reference evidence="1 2" key="1">
    <citation type="submission" date="2016-10" db="EMBL/GenBank/DDBJ databases">
        <title>Genome sequence of the basidiomycete white-rot fungus Trametes pubescens.</title>
        <authorList>
            <person name="Makela M.R."/>
            <person name="Granchi Z."/>
            <person name="Peng M."/>
            <person name="De Vries R.P."/>
            <person name="Grigoriev I."/>
            <person name="Riley R."/>
            <person name="Hilden K."/>
        </authorList>
    </citation>
    <scope>NUCLEOTIDE SEQUENCE [LARGE SCALE GENOMIC DNA]</scope>
    <source>
        <strain evidence="1 2">FBCC735</strain>
    </source>
</reference>
<gene>
    <name evidence="1" type="ORF">TRAPUB_1771</name>
</gene>
<evidence type="ECO:0000313" key="1">
    <source>
        <dbReference type="EMBL" id="OJT07366.1"/>
    </source>
</evidence>
<name>A0A1M2VIF1_TRAPU</name>
<sequence>MTYREHISTRRRDLVAEGPLAHRLLHKATQAISANISNEVTSTMGQYWKFFNPSGLQYADPEGMFKLGCIFFDKQPFLVRSTIAKNGLLSLPDEILHNILTHDDLQVFDGVCLAITCKKLLAIAEGGLLKDGRERSCAVWAGKQIVCLGEYTHLEDAPESLIPSALKTDIIERLKAQGCGPEDEYYAGHSYAGLIHVGSEPTFYRGLLDHRKFVDKLPMPDRRLFVAALAVTFPTRDDWVLLNTVKHEYVRAGALAALGGTPDAEQPFLKDSPIDLGMALFTRFCYSYRNDTALPNKSVNIHRGKWVGDRFAIDTIERMKQSYPKREWKDVTDEVVADIEAIYQDEFDEDWEWELTRSQGPCDPWYYQWDDDFELEVLLPSPEMQRFRELREKIRYQKLVTLTAGCDSK</sequence>
<organism evidence="1 2">
    <name type="scientific">Trametes pubescens</name>
    <name type="common">White-rot fungus</name>
    <dbReference type="NCBI Taxonomy" id="154538"/>
    <lineage>
        <taxon>Eukaryota</taxon>
        <taxon>Fungi</taxon>
        <taxon>Dikarya</taxon>
        <taxon>Basidiomycota</taxon>
        <taxon>Agaricomycotina</taxon>
        <taxon>Agaricomycetes</taxon>
        <taxon>Polyporales</taxon>
        <taxon>Polyporaceae</taxon>
        <taxon>Trametes</taxon>
    </lineage>
</organism>
<dbReference type="OMA" id="MTNANIV"/>
<dbReference type="OrthoDB" id="2588098at2759"/>
<dbReference type="Proteomes" id="UP000184267">
    <property type="component" value="Unassembled WGS sequence"/>
</dbReference>